<evidence type="ECO:0000256" key="2">
    <source>
        <dbReference type="SAM" id="Phobius"/>
    </source>
</evidence>
<keyword evidence="2" id="KW-0472">Membrane</keyword>
<keyword evidence="2" id="KW-0812">Transmembrane</keyword>
<name>A0AAE4Y9Y1_9RHOB</name>
<sequence length="100" mass="11136">MFEALHAASTWAVKLWPILKWVVGFLGVIGAIWDWLALFKGPFRRPDPAHKAAVEALSRPHAKAEARIASHLGTDLESPHISHMTPPPDRPLEDKTDDRA</sequence>
<feature type="transmembrane region" description="Helical" evidence="2">
    <location>
        <begin position="18"/>
        <end position="38"/>
    </location>
</feature>
<keyword evidence="4" id="KW-1185">Reference proteome</keyword>
<feature type="region of interest" description="Disordered" evidence="1">
    <location>
        <begin position="73"/>
        <end position="100"/>
    </location>
</feature>
<gene>
    <name evidence="3" type="ORF">GV832_09580</name>
</gene>
<dbReference type="EMBL" id="JAABNR010000008">
    <property type="protein sequence ID" value="NBZ87827.1"/>
    <property type="molecule type" value="Genomic_DNA"/>
</dbReference>
<feature type="compositionally biased region" description="Basic and acidic residues" evidence="1">
    <location>
        <begin position="90"/>
        <end position="100"/>
    </location>
</feature>
<comment type="caution">
    <text evidence="3">The sequence shown here is derived from an EMBL/GenBank/DDBJ whole genome shotgun (WGS) entry which is preliminary data.</text>
</comment>
<evidence type="ECO:0000256" key="1">
    <source>
        <dbReference type="SAM" id="MobiDB-lite"/>
    </source>
</evidence>
<dbReference type="Proteomes" id="UP001193501">
    <property type="component" value="Unassembled WGS sequence"/>
</dbReference>
<dbReference type="AlphaFoldDB" id="A0AAE4Y9Y1"/>
<keyword evidence="2" id="KW-1133">Transmembrane helix</keyword>
<accession>A0AAE4Y9Y1</accession>
<reference evidence="3" key="1">
    <citation type="submission" date="2020-01" db="EMBL/GenBank/DDBJ databases">
        <authorList>
            <person name="Chen W.-M."/>
        </authorList>
    </citation>
    <scope>NUCLEOTIDE SEQUENCE</scope>
    <source>
        <strain evidence="3">CYK-10</strain>
    </source>
</reference>
<protein>
    <submittedName>
        <fullName evidence="3">Uncharacterized protein</fullName>
    </submittedName>
</protein>
<proteinExistence type="predicted"/>
<evidence type="ECO:0000313" key="3">
    <source>
        <dbReference type="EMBL" id="NBZ87827.1"/>
    </source>
</evidence>
<organism evidence="3 4">
    <name type="scientific">Stagnihabitans tardus</name>
    <dbReference type="NCBI Taxonomy" id="2699202"/>
    <lineage>
        <taxon>Bacteria</taxon>
        <taxon>Pseudomonadati</taxon>
        <taxon>Pseudomonadota</taxon>
        <taxon>Alphaproteobacteria</taxon>
        <taxon>Rhodobacterales</taxon>
        <taxon>Paracoccaceae</taxon>
        <taxon>Stagnihabitans</taxon>
    </lineage>
</organism>
<dbReference type="RefSeq" id="WP_168774644.1">
    <property type="nucleotide sequence ID" value="NZ_JAABNR010000008.1"/>
</dbReference>
<evidence type="ECO:0000313" key="4">
    <source>
        <dbReference type="Proteomes" id="UP001193501"/>
    </source>
</evidence>